<dbReference type="EMBL" id="JAHRIN010050662">
    <property type="protein sequence ID" value="MEQ2208691.1"/>
    <property type="molecule type" value="Genomic_DNA"/>
</dbReference>
<sequence>MFEVELSYPGVTNGEWWLGDNLLQNNDLNQMSVQGRVHRLVLKMVTTDESGDVAFVVGKEKSVACLLVEEKPKVMYFTNLPGAPVFFPKELKNQDAIEGDDVTLQCEVSKPGVRVEWRKGGIVLQPGKKYEMKQERCIQELCIHSLEPEDSGYYTCDAGEQLTTASLAVQGSLPDVPSMSVLIVYSLSAKMFC</sequence>
<dbReference type="InterPro" id="IPR003598">
    <property type="entry name" value="Ig_sub2"/>
</dbReference>
<organism evidence="6 7">
    <name type="scientific">Xenoophorus captivus</name>
    <dbReference type="NCBI Taxonomy" id="1517983"/>
    <lineage>
        <taxon>Eukaryota</taxon>
        <taxon>Metazoa</taxon>
        <taxon>Chordata</taxon>
        <taxon>Craniata</taxon>
        <taxon>Vertebrata</taxon>
        <taxon>Euteleostomi</taxon>
        <taxon>Actinopterygii</taxon>
        <taxon>Neopterygii</taxon>
        <taxon>Teleostei</taxon>
        <taxon>Neoteleostei</taxon>
        <taxon>Acanthomorphata</taxon>
        <taxon>Ovalentaria</taxon>
        <taxon>Atherinomorphae</taxon>
        <taxon>Cyprinodontiformes</taxon>
        <taxon>Goodeidae</taxon>
        <taxon>Xenoophorus</taxon>
    </lineage>
</organism>
<evidence type="ECO:0000256" key="1">
    <source>
        <dbReference type="ARBA" id="ARBA00004496"/>
    </source>
</evidence>
<keyword evidence="7" id="KW-1185">Reference proteome</keyword>
<comment type="subcellular location">
    <subcellularLocation>
        <location evidence="1">Cytoplasm</location>
    </subcellularLocation>
</comment>
<dbReference type="Pfam" id="PF07679">
    <property type="entry name" value="I-set"/>
    <property type="match status" value="1"/>
</dbReference>
<dbReference type="PANTHER" id="PTHR35971">
    <property type="entry name" value="SI:DKEY-31G6.6"/>
    <property type="match status" value="1"/>
</dbReference>
<dbReference type="InterPro" id="IPR013098">
    <property type="entry name" value="Ig_I-set"/>
</dbReference>
<accession>A0ABV0RL62</accession>
<dbReference type="PROSITE" id="PS50835">
    <property type="entry name" value="IG_LIKE"/>
    <property type="match status" value="1"/>
</dbReference>
<dbReference type="Proteomes" id="UP001434883">
    <property type="component" value="Unassembled WGS sequence"/>
</dbReference>
<protein>
    <recommendedName>
        <fullName evidence="5">Ig-like domain-containing protein</fullName>
    </recommendedName>
</protein>
<evidence type="ECO:0000259" key="5">
    <source>
        <dbReference type="PROSITE" id="PS50835"/>
    </source>
</evidence>
<dbReference type="PANTHER" id="PTHR35971:SF5">
    <property type="entry name" value="OBSCURIN LIKE CYTOSKELETAL ADAPTOR 1"/>
    <property type="match status" value="1"/>
</dbReference>
<evidence type="ECO:0000256" key="3">
    <source>
        <dbReference type="ARBA" id="ARBA00022553"/>
    </source>
</evidence>
<dbReference type="SUPFAM" id="SSF48726">
    <property type="entry name" value="Immunoglobulin"/>
    <property type="match status" value="2"/>
</dbReference>
<comment type="caution">
    <text evidence="6">The sequence shown here is derived from an EMBL/GenBank/DDBJ whole genome shotgun (WGS) entry which is preliminary data.</text>
</comment>
<dbReference type="InterPro" id="IPR036179">
    <property type="entry name" value="Ig-like_dom_sf"/>
</dbReference>
<reference evidence="6 7" key="1">
    <citation type="submission" date="2021-06" db="EMBL/GenBank/DDBJ databases">
        <authorList>
            <person name="Palmer J.M."/>
        </authorList>
    </citation>
    <scope>NUCLEOTIDE SEQUENCE [LARGE SCALE GENOMIC DNA]</scope>
    <source>
        <strain evidence="6 7">XC_2019</strain>
        <tissue evidence="6">Muscle</tissue>
    </source>
</reference>
<name>A0ABV0RL62_9TELE</name>
<feature type="domain" description="Ig-like" evidence="5">
    <location>
        <begin position="72"/>
        <end position="168"/>
    </location>
</feature>
<keyword evidence="4" id="KW-1015">Disulfide bond</keyword>
<dbReference type="Gene3D" id="2.60.40.10">
    <property type="entry name" value="Immunoglobulins"/>
    <property type="match status" value="2"/>
</dbReference>
<proteinExistence type="predicted"/>
<keyword evidence="3" id="KW-0597">Phosphoprotein</keyword>
<evidence type="ECO:0000313" key="6">
    <source>
        <dbReference type="EMBL" id="MEQ2208691.1"/>
    </source>
</evidence>
<evidence type="ECO:0000256" key="4">
    <source>
        <dbReference type="ARBA" id="ARBA00023157"/>
    </source>
</evidence>
<gene>
    <name evidence="6" type="ORF">XENOCAPTIV_011751</name>
</gene>
<keyword evidence="2" id="KW-0963">Cytoplasm</keyword>
<dbReference type="SMART" id="SM00409">
    <property type="entry name" value="IG"/>
    <property type="match status" value="1"/>
</dbReference>
<evidence type="ECO:0000313" key="7">
    <source>
        <dbReference type="Proteomes" id="UP001434883"/>
    </source>
</evidence>
<dbReference type="SMART" id="SM00408">
    <property type="entry name" value="IGc2"/>
    <property type="match status" value="1"/>
</dbReference>
<evidence type="ECO:0000256" key="2">
    <source>
        <dbReference type="ARBA" id="ARBA00022490"/>
    </source>
</evidence>
<dbReference type="InterPro" id="IPR013783">
    <property type="entry name" value="Ig-like_fold"/>
</dbReference>
<dbReference type="InterPro" id="IPR003599">
    <property type="entry name" value="Ig_sub"/>
</dbReference>
<dbReference type="InterPro" id="IPR052385">
    <property type="entry name" value="Obscurin/Obscurin-like_Reg"/>
</dbReference>
<dbReference type="InterPro" id="IPR007110">
    <property type="entry name" value="Ig-like_dom"/>
</dbReference>